<keyword evidence="9" id="KW-0804">Transcription</keyword>
<dbReference type="Proteomes" id="UP001377567">
    <property type="component" value="Unassembled WGS sequence"/>
</dbReference>
<keyword evidence="8" id="KW-0238">DNA-binding</keyword>
<dbReference type="AlphaFoldDB" id="A0AAV5S4U8"/>
<evidence type="ECO:0000256" key="11">
    <source>
        <dbReference type="ARBA" id="ARBA00023242"/>
    </source>
</evidence>
<feature type="domain" description="Histone chaperone RTT106/FACT complex subunit SPT16-like middle" evidence="13">
    <location>
        <begin position="209"/>
        <end position="298"/>
    </location>
</feature>
<comment type="subcellular location">
    <subcellularLocation>
        <location evidence="2">Chromosome</location>
    </subcellularLocation>
    <subcellularLocation>
        <location evidence="1">Nucleus</location>
    </subcellularLocation>
</comment>
<evidence type="ECO:0000313" key="14">
    <source>
        <dbReference type="EMBL" id="GMM58889.1"/>
    </source>
</evidence>
<dbReference type="GO" id="GO:0031491">
    <property type="term" value="F:nucleosome binding"/>
    <property type="evidence" value="ECO:0007669"/>
    <property type="project" value="TreeGrafter"/>
</dbReference>
<evidence type="ECO:0000256" key="7">
    <source>
        <dbReference type="ARBA" id="ARBA00023015"/>
    </source>
</evidence>
<evidence type="ECO:0000256" key="9">
    <source>
        <dbReference type="ARBA" id="ARBA00023163"/>
    </source>
</evidence>
<sequence length="452" mass="50913">MSANFLETLPQELRSKVEKITAVIPNSLPIFEELYNYGLSQTNELSHKKPKGEQVTNKRVDSANVIFKLDNASVLSPLRKKLDFVFHLSESDKQPVISLLKDGNIEYTIADLKNNISMAAFLPIPEKSNMVYLFLECRTPGNTKYADPILLTLSKSATLLQFQKMGIIPNSEKDFKKCIDYMRKQAILTGFRIIDPFSNNTNAQEKLKSFYVACHRGTKEGMLYFLPDHILFGFKKPILLFKSTDIVSITYSSITRLTFNVTLITKDEQKYEFSMIDQTEYAKIDEYVKMKEVTDKSMSEELKATKALKRSQQNEGESILKEAEAQISGQQGTSIADIPNDSDDEENDQDFQAESDLSDGSDRDEEDESDDDSDGNGSDEAEEVDEEEDEGDIEEIGNNIADVEIPEDSFKEEPLADQPSNELPTMGSLEDIAVEVDDDDDDDEDGSGVEYD</sequence>
<dbReference type="Pfam" id="PF18215">
    <property type="entry name" value="Rtt106_N"/>
    <property type="match status" value="1"/>
</dbReference>
<dbReference type="GO" id="GO:0003677">
    <property type="term" value="F:DNA binding"/>
    <property type="evidence" value="ECO:0007669"/>
    <property type="project" value="UniProtKB-KW"/>
</dbReference>
<evidence type="ECO:0000256" key="2">
    <source>
        <dbReference type="ARBA" id="ARBA00004286"/>
    </source>
</evidence>
<evidence type="ECO:0000256" key="1">
    <source>
        <dbReference type="ARBA" id="ARBA00004123"/>
    </source>
</evidence>
<dbReference type="SUPFAM" id="SSF50729">
    <property type="entry name" value="PH domain-like"/>
    <property type="match status" value="1"/>
</dbReference>
<reference evidence="14 15" key="1">
    <citation type="journal article" date="2023" name="Elife">
        <title>Identification of key yeast species and microbe-microbe interactions impacting larval growth of Drosophila in the wild.</title>
        <authorList>
            <person name="Mure A."/>
            <person name="Sugiura Y."/>
            <person name="Maeda R."/>
            <person name="Honda K."/>
            <person name="Sakurai N."/>
            <person name="Takahashi Y."/>
            <person name="Watada M."/>
            <person name="Katoh T."/>
            <person name="Gotoh A."/>
            <person name="Gotoh Y."/>
            <person name="Taniguchi I."/>
            <person name="Nakamura K."/>
            <person name="Hayashi T."/>
            <person name="Katayama T."/>
            <person name="Uemura T."/>
            <person name="Hattori Y."/>
        </authorList>
    </citation>
    <scope>NUCLEOTIDE SEQUENCE [LARGE SCALE GENOMIC DNA]</scope>
    <source>
        <strain evidence="14 15">KH-74</strain>
    </source>
</reference>
<dbReference type="PANTHER" id="PTHR45849">
    <property type="entry name" value="FACT COMPLEX SUBUNIT SSRP1"/>
    <property type="match status" value="1"/>
</dbReference>
<dbReference type="InterPro" id="IPR050454">
    <property type="entry name" value="RTT106/SSRP1_HistChap/FACT"/>
</dbReference>
<proteinExistence type="inferred from homology"/>
<dbReference type="EMBL" id="BTGD01000025">
    <property type="protein sequence ID" value="GMM58889.1"/>
    <property type="molecule type" value="Genomic_DNA"/>
</dbReference>
<dbReference type="GO" id="GO:0005634">
    <property type="term" value="C:nucleus"/>
    <property type="evidence" value="ECO:0007669"/>
    <property type="project" value="UniProtKB-SubCell"/>
</dbReference>
<evidence type="ECO:0000256" key="10">
    <source>
        <dbReference type="ARBA" id="ARBA00023186"/>
    </source>
</evidence>
<keyword evidence="7" id="KW-0805">Transcription regulation</keyword>
<feature type="compositionally biased region" description="Acidic residues" evidence="12">
    <location>
        <begin position="432"/>
        <end position="452"/>
    </location>
</feature>
<keyword evidence="11" id="KW-0539">Nucleus</keyword>
<dbReference type="InterPro" id="IPR040993">
    <property type="entry name" value="Rtt106_N"/>
</dbReference>
<gene>
    <name evidence="14" type="ORF">DAKH74_055060</name>
</gene>
<feature type="compositionally biased region" description="Acidic residues" evidence="12">
    <location>
        <begin position="340"/>
        <end position="395"/>
    </location>
</feature>
<comment type="similarity">
    <text evidence="3">Belongs to the RTT106 family.</text>
</comment>
<accession>A0AAV5S4U8</accession>
<feature type="region of interest" description="Disordered" evidence="12">
    <location>
        <begin position="325"/>
        <end position="452"/>
    </location>
</feature>
<evidence type="ECO:0000256" key="8">
    <source>
        <dbReference type="ARBA" id="ARBA00023125"/>
    </source>
</evidence>
<keyword evidence="10" id="KW-0143">Chaperone</keyword>
<dbReference type="Gene3D" id="2.30.29.30">
    <property type="entry name" value="Pleckstrin-homology domain (PH domain)/Phosphotyrosine-binding domain (PTB)"/>
    <property type="match status" value="1"/>
</dbReference>
<evidence type="ECO:0000256" key="3">
    <source>
        <dbReference type="ARBA" id="ARBA00006159"/>
    </source>
</evidence>
<organism evidence="14 15">
    <name type="scientific">Maudiozyma humilis</name>
    <name type="common">Sour dough yeast</name>
    <name type="synonym">Kazachstania humilis</name>
    <dbReference type="NCBI Taxonomy" id="51915"/>
    <lineage>
        <taxon>Eukaryota</taxon>
        <taxon>Fungi</taxon>
        <taxon>Dikarya</taxon>
        <taxon>Ascomycota</taxon>
        <taxon>Saccharomycotina</taxon>
        <taxon>Saccharomycetes</taxon>
        <taxon>Saccharomycetales</taxon>
        <taxon>Saccharomycetaceae</taxon>
        <taxon>Maudiozyma</taxon>
    </lineage>
</organism>
<dbReference type="InterPro" id="IPR040770">
    <property type="entry name" value="Rtt106_PH"/>
</dbReference>
<dbReference type="InterPro" id="IPR011993">
    <property type="entry name" value="PH-like_dom_sf"/>
</dbReference>
<evidence type="ECO:0000313" key="15">
    <source>
        <dbReference type="Proteomes" id="UP001377567"/>
    </source>
</evidence>
<comment type="caution">
    <text evidence="14">The sequence shown here is derived from an EMBL/GenBank/DDBJ whole genome shotgun (WGS) entry which is preliminary data.</text>
</comment>
<evidence type="ECO:0000256" key="12">
    <source>
        <dbReference type="SAM" id="MobiDB-lite"/>
    </source>
</evidence>
<dbReference type="GO" id="GO:0042393">
    <property type="term" value="F:histone binding"/>
    <property type="evidence" value="ECO:0007669"/>
    <property type="project" value="TreeGrafter"/>
</dbReference>
<dbReference type="Pfam" id="PF08512">
    <property type="entry name" value="Rttp106-like_middle"/>
    <property type="match status" value="1"/>
</dbReference>
<evidence type="ECO:0000259" key="13">
    <source>
        <dbReference type="SMART" id="SM01287"/>
    </source>
</evidence>
<dbReference type="PANTHER" id="PTHR45849:SF3">
    <property type="entry name" value="HISTONE CHAPERONE RTT106"/>
    <property type="match status" value="1"/>
</dbReference>
<keyword evidence="15" id="KW-1185">Reference proteome</keyword>
<dbReference type="SMART" id="SM01287">
    <property type="entry name" value="Rtt106"/>
    <property type="match status" value="1"/>
</dbReference>
<dbReference type="Pfam" id="PF18469">
    <property type="entry name" value="PH_18"/>
    <property type="match status" value="1"/>
</dbReference>
<evidence type="ECO:0000256" key="5">
    <source>
        <dbReference type="ARBA" id="ARBA00018462"/>
    </source>
</evidence>
<keyword evidence="6" id="KW-0158">Chromosome</keyword>
<dbReference type="InterPro" id="IPR013719">
    <property type="entry name" value="RTT106/SPT16-like_middle_dom"/>
</dbReference>
<name>A0AAV5S4U8_MAUHU</name>
<evidence type="ECO:0000256" key="6">
    <source>
        <dbReference type="ARBA" id="ARBA00022454"/>
    </source>
</evidence>
<dbReference type="CDD" id="cd11604">
    <property type="entry name" value="RTT106_N"/>
    <property type="match status" value="1"/>
</dbReference>
<evidence type="ECO:0000256" key="4">
    <source>
        <dbReference type="ARBA" id="ARBA00017355"/>
    </source>
</evidence>
<dbReference type="Gene3D" id="2.30.29.120">
    <property type="match status" value="1"/>
</dbReference>
<protein>
    <recommendedName>
        <fullName evidence="4">Histone chaperone RTT106</fullName>
    </recommendedName>
    <alternativeName>
        <fullName evidence="5">Histone chaperone rtt106</fullName>
    </alternativeName>
</protein>
<dbReference type="GO" id="GO:0005694">
    <property type="term" value="C:chromosome"/>
    <property type="evidence" value="ECO:0007669"/>
    <property type="project" value="UniProtKB-SubCell"/>
</dbReference>